<reference evidence="2 3" key="1">
    <citation type="submission" date="2019-03" db="EMBL/GenBank/DDBJ databases">
        <title>Genome sequence of Thiobacillaceae bacterium LSR1, a sulfur-oxidizing bacterium isolated from freshwater sediment.</title>
        <authorList>
            <person name="Li S."/>
        </authorList>
    </citation>
    <scope>NUCLEOTIDE SEQUENCE [LARGE SCALE GENOMIC DNA]</scope>
    <source>
        <strain evidence="2 3">LSR1</strain>
    </source>
</reference>
<dbReference type="EMBL" id="SJZB01000029">
    <property type="protein sequence ID" value="TCJ15231.1"/>
    <property type="molecule type" value="Genomic_DNA"/>
</dbReference>
<organism evidence="2 3">
    <name type="scientific">Parasulfuritortus cantonensis</name>
    <dbReference type="NCBI Taxonomy" id="2528202"/>
    <lineage>
        <taxon>Bacteria</taxon>
        <taxon>Pseudomonadati</taxon>
        <taxon>Pseudomonadota</taxon>
        <taxon>Betaproteobacteria</taxon>
        <taxon>Nitrosomonadales</taxon>
        <taxon>Thiobacillaceae</taxon>
        <taxon>Parasulfuritortus</taxon>
    </lineage>
</organism>
<evidence type="ECO:0000313" key="2">
    <source>
        <dbReference type="EMBL" id="TCJ15231.1"/>
    </source>
</evidence>
<keyword evidence="1" id="KW-1133">Transmembrane helix</keyword>
<dbReference type="RefSeq" id="WP_131446374.1">
    <property type="nucleotide sequence ID" value="NZ_SJZB01000029.1"/>
</dbReference>
<proteinExistence type="predicted"/>
<dbReference type="AlphaFoldDB" id="A0A4R1BDR8"/>
<dbReference type="Proteomes" id="UP000295443">
    <property type="component" value="Unassembled WGS sequence"/>
</dbReference>
<feature type="transmembrane region" description="Helical" evidence="1">
    <location>
        <begin position="29"/>
        <end position="49"/>
    </location>
</feature>
<gene>
    <name evidence="2" type="ORF">EZJ19_07950</name>
</gene>
<feature type="transmembrane region" description="Helical" evidence="1">
    <location>
        <begin position="55"/>
        <end position="76"/>
    </location>
</feature>
<accession>A0A4R1BDR8</accession>
<evidence type="ECO:0008006" key="4">
    <source>
        <dbReference type="Google" id="ProtNLM"/>
    </source>
</evidence>
<protein>
    <recommendedName>
        <fullName evidence="4">DUF4231 domain-containing protein</fullName>
    </recommendedName>
</protein>
<keyword evidence="1" id="KW-0472">Membrane</keyword>
<keyword evidence="3" id="KW-1185">Reference proteome</keyword>
<keyword evidence="1" id="KW-0812">Transmembrane</keyword>
<sequence>MDKDELERAKIAVEEYKVLHAELLQRNNLLIQMSGACIAAIVALIGFMANGALPVCWGIGLVVFVLLILGGIWKIVDSDARNACKRIGEIEEYVNKSVGGDDYMPLSWERRFGILKRNYSSRFLTKDKCIAK</sequence>
<evidence type="ECO:0000256" key="1">
    <source>
        <dbReference type="SAM" id="Phobius"/>
    </source>
</evidence>
<evidence type="ECO:0000313" key="3">
    <source>
        <dbReference type="Proteomes" id="UP000295443"/>
    </source>
</evidence>
<comment type="caution">
    <text evidence="2">The sequence shown here is derived from an EMBL/GenBank/DDBJ whole genome shotgun (WGS) entry which is preliminary data.</text>
</comment>
<name>A0A4R1BDR8_9PROT</name>